<feature type="compositionally biased region" description="Polar residues" evidence="1">
    <location>
        <begin position="174"/>
        <end position="184"/>
    </location>
</feature>
<keyword evidence="3" id="KW-0732">Signal</keyword>
<proteinExistence type="predicted"/>
<dbReference type="EMBL" id="HBFQ01007788">
    <property type="protein sequence ID" value="CAD8831119.1"/>
    <property type="molecule type" value="Transcribed_RNA"/>
</dbReference>
<evidence type="ECO:0000256" key="1">
    <source>
        <dbReference type="SAM" id="MobiDB-lite"/>
    </source>
</evidence>
<reference evidence="4" key="1">
    <citation type="submission" date="2021-01" db="EMBL/GenBank/DDBJ databases">
        <authorList>
            <person name="Corre E."/>
            <person name="Pelletier E."/>
            <person name="Niang G."/>
            <person name="Scheremetjew M."/>
            <person name="Finn R."/>
            <person name="Kale V."/>
            <person name="Holt S."/>
            <person name="Cochrane G."/>
            <person name="Meng A."/>
            <person name="Brown T."/>
            <person name="Cohen L."/>
        </authorList>
    </citation>
    <scope>NUCLEOTIDE SEQUENCE</scope>
</reference>
<protein>
    <recommendedName>
        <fullName evidence="6">Transmembrane protein</fullName>
    </recommendedName>
</protein>
<gene>
    <name evidence="4" type="ORF">NSCI0253_LOCUS5465</name>
    <name evidence="5" type="ORF">NSCI0253_LOCUS5466</name>
</gene>
<evidence type="ECO:0000256" key="3">
    <source>
        <dbReference type="SAM" id="SignalP"/>
    </source>
</evidence>
<evidence type="ECO:0000313" key="5">
    <source>
        <dbReference type="EMBL" id="CAD8831119.1"/>
    </source>
</evidence>
<keyword evidence="2" id="KW-1133">Transmembrane helix</keyword>
<feature type="transmembrane region" description="Helical" evidence="2">
    <location>
        <begin position="86"/>
        <end position="104"/>
    </location>
</feature>
<dbReference type="AlphaFoldDB" id="A0A6T8T695"/>
<feature type="chain" id="PRO_5036191768" description="Transmembrane protein" evidence="3">
    <location>
        <begin position="21"/>
        <end position="299"/>
    </location>
</feature>
<evidence type="ECO:0008006" key="6">
    <source>
        <dbReference type="Google" id="ProtNLM"/>
    </source>
</evidence>
<accession>A0A6T8T695</accession>
<feature type="signal peptide" evidence="3">
    <location>
        <begin position="1"/>
        <end position="20"/>
    </location>
</feature>
<feature type="region of interest" description="Disordered" evidence="1">
    <location>
        <begin position="157"/>
        <end position="184"/>
    </location>
</feature>
<name>A0A6T8T695_NOCSC</name>
<organism evidence="4">
    <name type="scientific">Noctiluca scintillans</name>
    <name type="common">Sea sparkle</name>
    <name type="synonym">Red tide dinoflagellate</name>
    <dbReference type="NCBI Taxonomy" id="2966"/>
    <lineage>
        <taxon>Eukaryota</taxon>
        <taxon>Sar</taxon>
        <taxon>Alveolata</taxon>
        <taxon>Dinophyceae</taxon>
        <taxon>Noctilucales</taxon>
        <taxon>Noctilucaceae</taxon>
        <taxon>Noctiluca</taxon>
    </lineage>
</organism>
<dbReference type="EMBL" id="HBFQ01007787">
    <property type="protein sequence ID" value="CAD8831118.1"/>
    <property type="molecule type" value="Transcribed_RNA"/>
</dbReference>
<sequence>MGARFLFLSVLTVLVKISGATPLTILVGDCADAPCQGAAKLCIGHGCLIPNVKEKPLASSASTFGRAFLGPPPSQHALWQHTPVRGFTFVWVSIGVALGIVLVVRAQLCLQRRRNGTPNLEHHDGDLELMDTTATPGPSALLPERTREVVSTLLEATCPTSSEPTEKSVAATDVTRSMSGSAATTGERNSIVAMALIDQAVRKSFSLLALEERKVQAPSTPDAQRKQVDTQLGAESRLFSAAASLLVLRAVRKAFQTEPGADARRRSSGVHSAAASALVNSAVFKSLLLDSDADFRRGS</sequence>
<keyword evidence="2" id="KW-0472">Membrane</keyword>
<keyword evidence="2" id="KW-0812">Transmembrane</keyword>
<evidence type="ECO:0000313" key="4">
    <source>
        <dbReference type="EMBL" id="CAD8831118.1"/>
    </source>
</evidence>
<evidence type="ECO:0000256" key="2">
    <source>
        <dbReference type="SAM" id="Phobius"/>
    </source>
</evidence>